<dbReference type="Proteomes" id="UP000050791">
    <property type="component" value="Unassembled WGS sequence"/>
</dbReference>
<evidence type="ECO:0000313" key="2">
    <source>
        <dbReference type="Proteomes" id="UP000050791"/>
    </source>
</evidence>
<accession>A0AA85BGZ0</accession>
<proteinExistence type="predicted"/>
<evidence type="ECO:0000256" key="1">
    <source>
        <dbReference type="SAM" id="MobiDB-lite"/>
    </source>
</evidence>
<dbReference type="AlphaFoldDB" id="A0AA85BGZ0"/>
<evidence type="ECO:0000313" key="3">
    <source>
        <dbReference type="WBParaSite" id="SMTH1_5120.1"/>
    </source>
</evidence>
<reference evidence="3" key="1">
    <citation type="submission" date="2023-11" db="UniProtKB">
        <authorList>
            <consortium name="WormBaseParasite"/>
        </authorList>
    </citation>
    <scope>IDENTIFICATION</scope>
</reference>
<organism evidence="2 3">
    <name type="scientific">Schistosoma mattheei</name>
    <dbReference type="NCBI Taxonomy" id="31246"/>
    <lineage>
        <taxon>Eukaryota</taxon>
        <taxon>Metazoa</taxon>
        <taxon>Spiralia</taxon>
        <taxon>Lophotrochozoa</taxon>
        <taxon>Platyhelminthes</taxon>
        <taxon>Trematoda</taxon>
        <taxon>Digenea</taxon>
        <taxon>Strigeidida</taxon>
        <taxon>Schistosomatoidea</taxon>
        <taxon>Schistosomatidae</taxon>
        <taxon>Schistosoma</taxon>
    </lineage>
</organism>
<name>A0AA85BGZ0_9TREM</name>
<dbReference type="WBParaSite" id="SMTH1_5120.1">
    <property type="protein sequence ID" value="SMTH1_5120.1"/>
    <property type="gene ID" value="SMTH1_5120"/>
</dbReference>
<protein>
    <submittedName>
        <fullName evidence="3">Uncharacterized protein</fullName>
    </submittedName>
</protein>
<sequence length="66" mass="7385">MSLPTRIHPGVAKHEQSNSSSSTSYLQRLLVSNDNNNISQLLSQSALNIQQLERTSNYLRVIKICS</sequence>
<feature type="region of interest" description="Disordered" evidence="1">
    <location>
        <begin position="1"/>
        <end position="23"/>
    </location>
</feature>